<dbReference type="InterPro" id="IPR004843">
    <property type="entry name" value="Calcineurin-like_PHP"/>
</dbReference>
<dbReference type="AlphaFoldDB" id="A0A1G5G3J1"/>
<dbReference type="GO" id="GO:0005737">
    <property type="term" value="C:cytoplasm"/>
    <property type="evidence" value="ECO:0007669"/>
    <property type="project" value="TreeGrafter"/>
</dbReference>
<organism evidence="2 3">
    <name type="scientific">Thiohalorhabdus denitrificans</name>
    <dbReference type="NCBI Taxonomy" id="381306"/>
    <lineage>
        <taxon>Bacteria</taxon>
        <taxon>Pseudomonadati</taxon>
        <taxon>Pseudomonadota</taxon>
        <taxon>Gammaproteobacteria</taxon>
        <taxon>Thiohalorhabdales</taxon>
        <taxon>Thiohalorhabdaceae</taxon>
        <taxon>Thiohalorhabdus</taxon>
    </lineage>
</organism>
<dbReference type="Pfam" id="PF00149">
    <property type="entry name" value="Metallophos"/>
    <property type="match status" value="1"/>
</dbReference>
<dbReference type="PANTHER" id="PTHR42850">
    <property type="entry name" value="METALLOPHOSPHOESTERASE"/>
    <property type="match status" value="1"/>
</dbReference>
<dbReference type="OrthoDB" id="9813918at2"/>
<dbReference type="InterPro" id="IPR029052">
    <property type="entry name" value="Metallo-depent_PP-like"/>
</dbReference>
<reference evidence="3" key="1">
    <citation type="submission" date="2016-10" db="EMBL/GenBank/DDBJ databases">
        <authorList>
            <person name="Varghese N."/>
        </authorList>
    </citation>
    <scope>NUCLEOTIDE SEQUENCE [LARGE SCALE GENOMIC DNA]</scope>
    <source>
        <strain evidence="3">HL 19</strain>
    </source>
</reference>
<dbReference type="InterPro" id="IPR050126">
    <property type="entry name" value="Ap4A_hydrolase"/>
</dbReference>
<protein>
    <submittedName>
        <fullName evidence="2">Predicted phosphodiesterase</fullName>
    </submittedName>
</protein>
<feature type="domain" description="Calcineurin-like phosphoesterase" evidence="1">
    <location>
        <begin position="285"/>
        <end position="436"/>
    </location>
</feature>
<dbReference type="GO" id="GO:0016791">
    <property type="term" value="F:phosphatase activity"/>
    <property type="evidence" value="ECO:0007669"/>
    <property type="project" value="TreeGrafter"/>
</dbReference>
<dbReference type="PANTHER" id="PTHR42850:SF2">
    <property type="entry name" value="BLL5683 PROTEIN"/>
    <property type="match status" value="1"/>
</dbReference>
<keyword evidence="3" id="KW-1185">Reference proteome</keyword>
<accession>A0A1G5G3J1</accession>
<dbReference type="Proteomes" id="UP000183104">
    <property type="component" value="Unassembled WGS sequence"/>
</dbReference>
<gene>
    <name evidence="2" type="ORF">SAMN05661077_2163</name>
</gene>
<dbReference type="EMBL" id="FMUN01000006">
    <property type="protein sequence ID" value="SCY46074.1"/>
    <property type="molecule type" value="Genomic_DNA"/>
</dbReference>
<dbReference type="CDD" id="cd00838">
    <property type="entry name" value="MPP_superfamily"/>
    <property type="match status" value="1"/>
</dbReference>
<dbReference type="SUPFAM" id="SSF56300">
    <property type="entry name" value="Metallo-dependent phosphatases"/>
    <property type="match status" value="1"/>
</dbReference>
<sequence>MTEFEPFPGPGVERVEVVGAVVPGEAYAEAVVAELMGKQAPEPLGRGEFFTGRPGTGVVCGDGRVAKVRLDLDLDWDTARRWVRHALDSERALGLHHPAKTWFLARVDGENRIGNVAPLLEPLHQELPVLSGEDQYRLLARLLGVYLEAATGPGKRLDEGLSNFGRDRQGRLFYLDDDTYDWDDFRSLAEALGYWIRLPLGLGTEGLTALGQELGRGILRHFGDPHWLRVLAQRLNRLFVANAEQAERRTALVEGIQSGHPSFRARMAAPEATGSTERTGSDLLAILADVHANRPALEAVLAYLKAEGITRGIVLGDVVGYGPHPQGCIELLRDSGLTLLKGNHDHAAANSQSRKGFSNTAYWVIEWTRGVLGEEAKGWLDGLPCCLEGEDWLALHGAPRDPTFFNGYVYHMTYEANLDELQDRGVPICFHGHTHIQGTYYRTAKGRDGFSGDPGQELREWRHCLVCPGSVGQPRDGKPGAAFALFHPETGELSHRRVDYDVDPVIDEMEGQGFPRPLLDRLRSGR</sequence>
<dbReference type="RefSeq" id="WP_054965717.1">
    <property type="nucleotide sequence ID" value="NZ_FMUN01000006.1"/>
</dbReference>
<name>A0A1G5G3J1_9GAMM</name>
<evidence type="ECO:0000313" key="3">
    <source>
        <dbReference type="Proteomes" id="UP000183104"/>
    </source>
</evidence>
<evidence type="ECO:0000313" key="2">
    <source>
        <dbReference type="EMBL" id="SCY46074.1"/>
    </source>
</evidence>
<proteinExistence type="predicted"/>
<dbReference type="Gene3D" id="3.60.21.10">
    <property type="match status" value="1"/>
</dbReference>
<evidence type="ECO:0000259" key="1">
    <source>
        <dbReference type="Pfam" id="PF00149"/>
    </source>
</evidence>